<dbReference type="OrthoDB" id="5523318at2"/>
<dbReference type="RefSeq" id="WP_075009090.1">
    <property type="nucleotide sequence ID" value="NZ_FOAP01000015.1"/>
</dbReference>
<dbReference type="InterPro" id="IPR011751">
    <property type="entry name" value="Mxa_paralog_2265"/>
</dbReference>
<protein>
    <submittedName>
        <fullName evidence="1">Myxococcales-restricted protein, TIGR02265 family</fullName>
    </submittedName>
</protein>
<dbReference type="Pfam" id="PF09536">
    <property type="entry name" value="DUF2378"/>
    <property type="match status" value="1"/>
</dbReference>
<organism evidence="1 2">
    <name type="scientific">Stigmatella aurantiaca</name>
    <dbReference type="NCBI Taxonomy" id="41"/>
    <lineage>
        <taxon>Bacteria</taxon>
        <taxon>Pseudomonadati</taxon>
        <taxon>Myxococcota</taxon>
        <taxon>Myxococcia</taxon>
        <taxon>Myxococcales</taxon>
        <taxon>Cystobacterineae</taxon>
        <taxon>Archangiaceae</taxon>
        <taxon>Stigmatella</taxon>
    </lineage>
</organism>
<evidence type="ECO:0000313" key="1">
    <source>
        <dbReference type="EMBL" id="SEM34404.1"/>
    </source>
</evidence>
<name>A0A1H7XL86_STIAU</name>
<dbReference type="NCBIfam" id="TIGR02265">
    <property type="entry name" value="Mxa_TIGR02265"/>
    <property type="match status" value="1"/>
</dbReference>
<gene>
    <name evidence="1" type="ORF">SAMN05444354_11564</name>
</gene>
<sequence>MMGQGQPVRAGMVLNSQRHLEHNISLAKPEDTARGMFFNGALGAVRKLAGEDVARRCHEVTGERKHVDFFSYPVASFLRLCLATVENVGPRLGGCEATLRWIGEQSSRDFLSSMAGKTMLLLAGGSMTRILSQLPSSYRAAVSYGERTLRCTPEGTGHFVIKRDFLPHAYHEGILRGLLLEAGAKTFQVQGRATGELDSEYDFTWR</sequence>
<reference evidence="2" key="1">
    <citation type="submission" date="2016-10" db="EMBL/GenBank/DDBJ databases">
        <authorList>
            <person name="Varghese N."/>
            <person name="Submissions S."/>
        </authorList>
    </citation>
    <scope>NUCLEOTIDE SEQUENCE [LARGE SCALE GENOMIC DNA]</scope>
    <source>
        <strain evidence="2">DSM 17044</strain>
    </source>
</reference>
<keyword evidence="2" id="KW-1185">Reference proteome</keyword>
<evidence type="ECO:0000313" key="2">
    <source>
        <dbReference type="Proteomes" id="UP000182719"/>
    </source>
</evidence>
<proteinExistence type="predicted"/>
<dbReference type="AlphaFoldDB" id="A0A1H7XL86"/>
<dbReference type="EMBL" id="FOAP01000015">
    <property type="protein sequence ID" value="SEM34404.1"/>
    <property type="molecule type" value="Genomic_DNA"/>
</dbReference>
<accession>A0A1H7XL86</accession>
<dbReference type="Proteomes" id="UP000182719">
    <property type="component" value="Unassembled WGS sequence"/>
</dbReference>